<gene>
    <name evidence="1" type="ORF">E2562_012273</name>
</gene>
<sequence>MECLVAFGSMRIDESLPRARRQPAKDKKRVGARSAWRDKLLASSSVRRAEAPAMGEDTPMR</sequence>
<name>A0A6G1DG21_9ORYZ</name>
<comment type="caution">
    <text evidence="1">The sequence shown here is derived from an EMBL/GenBank/DDBJ whole genome shotgun (WGS) entry which is preliminary data.</text>
</comment>
<evidence type="ECO:0000313" key="1">
    <source>
        <dbReference type="EMBL" id="KAF0911765.1"/>
    </source>
</evidence>
<dbReference type="AlphaFoldDB" id="A0A6G1DG21"/>
<protein>
    <submittedName>
        <fullName evidence="1">Uncharacterized protein</fullName>
    </submittedName>
</protein>
<accession>A0A6G1DG21</accession>
<dbReference type="Proteomes" id="UP000479710">
    <property type="component" value="Unassembled WGS sequence"/>
</dbReference>
<proteinExistence type="predicted"/>
<reference evidence="1 2" key="1">
    <citation type="submission" date="2019-11" db="EMBL/GenBank/DDBJ databases">
        <title>Whole genome sequence of Oryza granulata.</title>
        <authorList>
            <person name="Li W."/>
        </authorList>
    </citation>
    <scope>NUCLEOTIDE SEQUENCE [LARGE SCALE GENOMIC DNA]</scope>
    <source>
        <strain evidence="2">cv. Menghai</strain>
        <tissue evidence="1">Leaf</tissue>
    </source>
</reference>
<organism evidence="1 2">
    <name type="scientific">Oryza meyeriana var. granulata</name>
    <dbReference type="NCBI Taxonomy" id="110450"/>
    <lineage>
        <taxon>Eukaryota</taxon>
        <taxon>Viridiplantae</taxon>
        <taxon>Streptophyta</taxon>
        <taxon>Embryophyta</taxon>
        <taxon>Tracheophyta</taxon>
        <taxon>Spermatophyta</taxon>
        <taxon>Magnoliopsida</taxon>
        <taxon>Liliopsida</taxon>
        <taxon>Poales</taxon>
        <taxon>Poaceae</taxon>
        <taxon>BOP clade</taxon>
        <taxon>Oryzoideae</taxon>
        <taxon>Oryzeae</taxon>
        <taxon>Oryzinae</taxon>
        <taxon>Oryza</taxon>
        <taxon>Oryza meyeriana</taxon>
    </lineage>
</organism>
<keyword evidence="2" id="KW-1185">Reference proteome</keyword>
<dbReference type="EMBL" id="SPHZ02000006">
    <property type="protein sequence ID" value="KAF0911765.1"/>
    <property type="molecule type" value="Genomic_DNA"/>
</dbReference>
<evidence type="ECO:0000313" key="2">
    <source>
        <dbReference type="Proteomes" id="UP000479710"/>
    </source>
</evidence>